<dbReference type="AlphaFoldDB" id="A0A7G9G4T1"/>
<evidence type="ECO:0000313" key="21">
    <source>
        <dbReference type="EMBL" id="QNM05813.1"/>
    </source>
</evidence>
<sequence length="373" mass="41409">MTAEKKAQPEEIMVHQNGKPIYPIVLTDSFDSLLESAAKLNLSGRKVCIVTDSRVAKLYLEEIKNIFHKISAKTVYFVFPAGEPYKNLDTVKSLYEYLICHSFDRNDILVALGGGVTGDLTGFTAATYLRGIDFIQVPTTLLSQVDSSIGGKTGVDFDAYKNMVGAFYMPKLVYINVSVLKSLPEEQFASGMGEVIKHGCIRSGEYYHWLEANKEGIRQRKTGFMAEMVKGSCLIKRAVVEEDPKEKGIRALLNFGHTLGHAIEKEMGFTMSHGACVGAGCVAAAYLSERRGMLKPEEFKNLKELLVYFRLPVSVQDINVSKVLDAVKHDKKMDSGVIRFILLRSIGEAYIDKTVSAEEMVSAMDYLTKPRGE</sequence>
<comment type="catalytic activity">
    <reaction evidence="1 18">
        <text>7-phospho-2-dehydro-3-deoxy-D-arabino-heptonate = 3-dehydroquinate + phosphate</text>
        <dbReference type="Rhea" id="RHEA:21968"/>
        <dbReference type="ChEBI" id="CHEBI:32364"/>
        <dbReference type="ChEBI" id="CHEBI:43474"/>
        <dbReference type="ChEBI" id="CHEBI:58394"/>
        <dbReference type="EC" id="4.2.3.4"/>
    </reaction>
</comment>
<evidence type="ECO:0000256" key="13">
    <source>
        <dbReference type="ARBA" id="ARBA00022833"/>
    </source>
</evidence>
<comment type="similarity">
    <text evidence="6 18">Belongs to the sugar phosphate cyclases superfamily. Dehydroquinate synthase family.</text>
</comment>
<keyword evidence="16 18" id="KW-0456">Lyase</keyword>
<reference evidence="21 22" key="1">
    <citation type="submission" date="2020-08" db="EMBL/GenBank/DDBJ databases">
        <authorList>
            <person name="Liu C."/>
            <person name="Sun Q."/>
        </authorList>
    </citation>
    <scope>NUCLEOTIDE SEQUENCE [LARGE SCALE GENOMIC DNA]</scope>
    <source>
        <strain evidence="21 22">NSJ-38</strain>
    </source>
</reference>
<dbReference type="Pfam" id="PF01761">
    <property type="entry name" value="DHQ_synthase"/>
    <property type="match status" value="1"/>
</dbReference>
<evidence type="ECO:0000256" key="1">
    <source>
        <dbReference type="ARBA" id="ARBA00001393"/>
    </source>
</evidence>
<dbReference type="HAMAP" id="MF_00110">
    <property type="entry name" value="DHQ_synthase"/>
    <property type="match status" value="1"/>
</dbReference>
<evidence type="ECO:0000256" key="16">
    <source>
        <dbReference type="ARBA" id="ARBA00023239"/>
    </source>
</evidence>
<keyword evidence="13 18" id="KW-0862">Zinc</keyword>
<feature type="domain" description="3-dehydroquinate synthase C-terminal" evidence="20">
    <location>
        <begin position="191"/>
        <end position="333"/>
    </location>
</feature>
<feature type="binding site" evidence="18">
    <location>
        <position position="194"/>
    </location>
    <ligand>
        <name>Zn(2+)</name>
        <dbReference type="ChEBI" id="CHEBI:29105"/>
    </ligand>
</feature>
<dbReference type="InterPro" id="IPR030960">
    <property type="entry name" value="DHQS/DOIS_N"/>
</dbReference>
<evidence type="ECO:0000256" key="17">
    <source>
        <dbReference type="ARBA" id="ARBA00023285"/>
    </source>
</evidence>
<proteinExistence type="inferred from homology"/>
<evidence type="ECO:0000256" key="12">
    <source>
        <dbReference type="ARBA" id="ARBA00022741"/>
    </source>
</evidence>
<feature type="binding site" evidence="18">
    <location>
        <position position="152"/>
    </location>
    <ligand>
        <name>NAD(+)</name>
        <dbReference type="ChEBI" id="CHEBI:57540"/>
    </ligand>
</feature>
<evidence type="ECO:0000256" key="6">
    <source>
        <dbReference type="ARBA" id="ARBA00005412"/>
    </source>
</evidence>
<name>A0A7G9G4T1_9FIRM</name>
<comment type="caution">
    <text evidence="18">Lacks conserved residue(s) required for the propagation of feature annotation.</text>
</comment>
<dbReference type="GO" id="GO:0005737">
    <property type="term" value="C:cytoplasm"/>
    <property type="evidence" value="ECO:0007669"/>
    <property type="project" value="UniProtKB-SubCell"/>
</dbReference>
<feature type="binding site" evidence="18">
    <location>
        <position position="273"/>
    </location>
    <ligand>
        <name>Zn(2+)</name>
        <dbReference type="ChEBI" id="CHEBI:29105"/>
    </ligand>
</feature>
<dbReference type="PIRSF" id="PIRSF001455">
    <property type="entry name" value="DHQ_synth"/>
    <property type="match status" value="1"/>
</dbReference>
<evidence type="ECO:0000259" key="19">
    <source>
        <dbReference type="Pfam" id="PF01761"/>
    </source>
</evidence>
<dbReference type="PANTHER" id="PTHR43622:SF7">
    <property type="entry name" value="3-DEHYDROQUINATE SYNTHASE, CHLOROPLASTIC"/>
    <property type="match status" value="1"/>
</dbReference>
<organism evidence="21 22">
    <name type="scientific">Qiania dongpingensis</name>
    <dbReference type="NCBI Taxonomy" id="2763669"/>
    <lineage>
        <taxon>Bacteria</taxon>
        <taxon>Bacillati</taxon>
        <taxon>Bacillota</taxon>
        <taxon>Clostridia</taxon>
        <taxon>Lachnospirales</taxon>
        <taxon>Lachnospiraceae</taxon>
        <taxon>Qiania</taxon>
    </lineage>
</organism>
<evidence type="ECO:0000256" key="11">
    <source>
        <dbReference type="ARBA" id="ARBA00022723"/>
    </source>
</evidence>
<dbReference type="Pfam" id="PF24621">
    <property type="entry name" value="DHQS_C"/>
    <property type="match status" value="1"/>
</dbReference>
<evidence type="ECO:0000256" key="10">
    <source>
        <dbReference type="ARBA" id="ARBA00022605"/>
    </source>
</evidence>
<evidence type="ECO:0000256" key="18">
    <source>
        <dbReference type="HAMAP-Rule" id="MF_00110"/>
    </source>
</evidence>
<dbReference type="RefSeq" id="WP_249303079.1">
    <property type="nucleotide sequence ID" value="NZ_CP060634.1"/>
</dbReference>
<evidence type="ECO:0000256" key="8">
    <source>
        <dbReference type="ARBA" id="ARBA00017684"/>
    </source>
</evidence>
<keyword evidence="10 18" id="KW-0028">Amino-acid biosynthesis</keyword>
<feature type="binding site" evidence="18">
    <location>
        <position position="257"/>
    </location>
    <ligand>
        <name>Zn(2+)</name>
        <dbReference type="ChEBI" id="CHEBI:29105"/>
    </ligand>
</feature>
<feature type="binding site" evidence="18">
    <location>
        <begin position="139"/>
        <end position="140"/>
    </location>
    <ligand>
        <name>NAD(+)</name>
        <dbReference type="ChEBI" id="CHEBI:57540"/>
    </ligand>
</feature>
<protein>
    <recommendedName>
        <fullName evidence="8 18">3-dehydroquinate synthase</fullName>
        <shortName evidence="18">DHQS</shortName>
        <ecNumber evidence="7 18">4.2.3.4</ecNumber>
    </recommendedName>
</protein>
<evidence type="ECO:0000256" key="15">
    <source>
        <dbReference type="ARBA" id="ARBA00023141"/>
    </source>
</evidence>
<dbReference type="GO" id="GO:0009423">
    <property type="term" value="P:chorismate biosynthetic process"/>
    <property type="evidence" value="ECO:0007669"/>
    <property type="project" value="UniProtKB-UniRule"/>
</dbReference>
<comment type="cofactor">
    <cofactor evidence="2 18">
        <name>NAD(+)</name>
        <dbReference type="ChEBI" id="CHEBI:57540"/>
    </cofactor>
</comment>
<dbReference type="EC" id="4.2.3.4" evidence="7 18"/>
<feature type="binding site" evidence="18">
    <location>
        <begin position="115"/>
        <end position="119"/>
    </location>
    <ligand>
        <name>NAD(+)</name>
        <dbReference type="ChEBI" id="CHEBI:57540"/>
    </ligand>
</feature>
<dbReference type="GO" id="GO:0003856">
    <property type="term" value="F:3-dehydroquinate synthase activity"/>
    <property type="evidence" value="ECO:0007669"/>
    <property type="project" value="UniProtKB-UniRule"/>
</dbReference>
<keyword evidence="9 18" id="KW-0963">Cytoplasm</keyword>
<keyword evidence="11 18" id="KW-0479">Metal-binding</keyword>
<dbReference type="GO" id="GO:0009073">
    <property type="term" value="P:aromatic amino acid family biosynthetic process"/>
    <property type="evidence" value="ECO:0007669"/>
    <property type="project" value="UniProtKB-KW"/>
</dbReference>
<evidence type="ECO:0000256" key="3">
    <source>
        <dbReference type="ARBA" id="ARBA00001947"/>
    </source>
</evidence>
<dbReference type="FunFam" id="3.40.50.1970:FF:000007">
    <property type="entry name" value="Pentafunctional AROM polypeptide"/>
    <property type="match status" value="1"/>
</dbReference>
<keyword evidence="22" id="KW-1185">Reference proteome</keyword>
<comment type="subcellular location">
    <subcellularLocation>
        <location evidence="4 18">Cytoplasm</location>
    </subcellularLocation>
</comment>
<keyword evidence="17 18" id="KW-0170">Cobalt</keyword>
<dbReference type="NCBIfam" id="TIGR01357">
    <property type="entry name" value="aroB"/>
    <property type="match status" value="1"/>
</dbReference>
<dbReference type="SUPFAM" id="SSF56796">
    <property type="entry name" value="Dehydroquinate synthase-like"/>
    <property type="match status" value="1"/>
</dbReference>
<evidence type="ECO:0000256" key="7">
    <source>
        <dbReference type="ARBA" id="ARBA00013031"/>
    </source>
</evidence>
<dbReference type="EMBL" id="CP060634">
    <property type="protein sequence ID" value="QNM05813.1"/>
    <property type="molecule type" value="Genomic_DNA"/>
</dbReference>
<dbReference type="InterPro" id="IPR016037">
    <property type="entry name" value="DHQ_synth_AroB"/>
</dbReference>
<dbReference type="Gene3D" id="3.40.50.1970">
    <property type="match status" value="1"/>
</dbReference>
<evidence type="ECO:0000256" key="2">
    <source>
        <dbReference type="ARBA" id="ARBA00001911"/>
    </source>
</evidence>
<keyword evidence="15 18" id="KW-0057">Aromatic amino acid biosynthesis</keyword>
<comment type="function">
    <text evidence="18">Catalyzes the conversion of 3-deoxy-D-arabino-heptulosonate 7-phosphate (DAHP) to dehydroquinate (DHQ).</text>
</comment>
<evidence type="ECO:0000256" key="9">
    <source>
        <dbReference type="ARBA" id="ARBA00022490"/>
    </source>
</evidence>
<dbReference type="KEGG" id="qdo:H9Q78_01165"/>
<feature type="domain" description="3-dehydroquinate synthase N-terminal" evidence="19">
    <location>
        <begin position="78"/>
        <end position="189"/>
    </location>
</feature>
<dbReference type="InterPro" id="IPR050071">
    <property type="entry name" value="Dehydroquinate_synthase"/>
</dbReference>
<evidence type="ECO:0000256" key="4">
    <source>
        <dbReference type="ARBA" id="ARBA00004496"/>
    </source>
</evidence>
<feature type="binding site" evidence="18">
    <location>
        <position position="161"/>
    </location>
    <ligand>
        <name>NAD(+)</name>
        <dbReference type="ChEBI" id="CHEBI:57540"/>
    </ligand>
</feature>
<comment type="cofactor">
    <cofactor evidence="3">
        <name>Zn(2+)</name>
        <dbReference type="ChEBI" id="CHEBI:29105"/>
    </cofactor>
</comment>
<comment type="cofactor">
    <cofactor evidence="18">
        <name>Co(2+)</name>
        <dbReference type="ChEBI" id="CHEBI:48828"/>
    </cofactor>
    <cofactor evidence="18">
        <name>Zn(2+)</name>
        <dbReference type="ChEBI" id="CHEBI:29105"/>
    </cofactor>
    <text evidence="18">Binds 1 divalent metal cation per subunit. Can use either Co(2+) or Zn(2+).</text>
</comment>
<dbReference type="CDD" id="cd08195">
    <property type="entry name" value="DHQS"/>
    <property type="match status" value="1"/>
</dbReference>
<gene>
    <name evidence="18 21" type="primary">aroB</name>
    <name evidence="21" type="ORF">H9Q78_01165</name>
</gene>
<dbReference type="GO" id="GO:0000166">
    <property type="term" value="F:nucleotide binding"/>
    <property type="evidence" value="ECO:0007669"/>
    <property type="project" value="UniProtKB-KW"/>
</dbReference>
<dbReference type="PANTHER" id="PTHR43622">
    <property type="entry name" value="3-DEHYDROQUINATE SYNTHASE"/>
    <property type="match status" value="1"/>
</dbReference>
<keyword evidence="12 18" id="KW-0547">Nucleotide-binding</keyword>
<evidence type="ECO:0000256" key="14">
    <source>
        <dbReference type="ARBA" id="ARBA00023027"/>
    </source>
</evidence>
<dbReference type="InterPro" id="IPR056179">
    <property type="entry name" value="DHQS_C"/>
</dbReference>
<dbReference type="UniPathway" id="UPA00053">
    <property type="reaction ID" value="UER00085"/>
</dbReference>
<evidence type="ECO:0000256" key="5">
    <source>
        <dbReference type="ARBA" id="ARBA00004661"/>
    </source>
</evidence>
<evidence type="ECO:0000313" key="22">
    <source>
        <dbReference type="Proteomes" id="UP000515823"/>
    </source>
</evidence>
<comment type="pathway">
    <text evidence="5 18">Metabolic intermediate biosynthesis; chorismate biosynthesis; chorismate from D-erythrose 4-phosphate and phosphoenolpyruvate: step 2/7.</text>
</comment>
<dbReference type="InterPro" id="IPR030963">
    <property type="entry name" value="DHQ_synth_fam"/>
</dbReference>
<dbReference type="Proteomes" id="UP000515823">
    <property type="component" value="Chromosome"/>
</dbReference>
<dbReference type="Gene3D" id="1.20.1090.10">
    <property type="entry name" value="Dehydroquinate synthase-like - alpha domain"/>
    <property type="match status" value="1"/>
</dbReference>
<evidence type="ECO:0000259" key="20">
    <source>
        <dbReference type="Pfam" id="PF24621"/>
    </source>
</evidence>
<keyword evidence="14 18" id="KW-0520">NAD</keyword>
<accession>A0A7G9G4T1</accession>
<dbReference type="GO" id="GO:0008652">
    <property type="term" value="P:amino acid biosynthetic process"/>
    <property type="evidence" value="ECO:0007669"/>
    <property type="project" value="UniProtKB-KW"/>
</dbReference>
<dbReference type="GO" id="GO:0046872">
    <property type="term" value="F:metal ion binding"/>
    <property type="evidence" value="ECO:0007669"/>
    <property type="project" value="UniProtKB-KW"/>
</dbReference>